<dbReference type="AlphaFoldDB" id="S5LTF4"/>
<evidence type="ECO:0000256" key="1">
    <source>
        <dbReference type="SAM" id="Phobius"/>
    </source>
</evidence>
<keyword evidence="1" id="KW-0812">Transmembrane</keyword>
<dbReference type="STRING" id="1276220.STAIW_v1c03310"/>
<evidence type="ECO:0000313" key="2">
    <source>
        <dbReference type="EMBL" id="AGR40989.1"/>
    </source>
</evidence>
<dbReference type="EMBL" id="CP005074">
    <property type="protein sequence ID" value="AGR40989.1"/>
    <property type="molecule type" value="Genomic_DNA"/>
</dbReference>
<name>S5LTF4_9MOLU</name>
<keyword evidence="1" id="KW-0472">Membrane</keyword>
<dbReference type="HOGENOM" id="CLU_189236_0_0_14"/>
<dbReference type="Proteomes" id="UP000014984">
    <property type="component" value="Chromosome"/>
</dbReference>
<keyword evidence="1" id="KW-1133">Transmembrane helix</keyword>
<dbReference type="PATRIC" id="fig|1276220.3.peg.334"/>
<dbReference type="KEGG" id="stai:STAIW_v1c03310"/>
<evidence type="ECO:0008006" key="4">
    <source>
        <dbReference type="Google" id="ProtNLM"/>
    </source>
</evidence>
<accession>S5LTF4</accession>
<organism evidence="2 3">
    <name type="scientific">Spiroplasma taiwanense CT-1</name>
    <dbReference type="NCBI Taxonomy" id="1276220"/>
    <lineage>
        <taxon>Bacteria</taxon>
        <taxon>Bacillati</taxon>
        <taxon>Mycoplasmatota</taxon>
        <taxon>Mollicutes</taxon>
        <taxon>Entomoplasmatales</taxon>
        <taxon>Spiroplasmataceae</taxon>
        <taxon>Spiroplasma</taxon>
    </lineage>
</organism>
<dbReference type="RefSeq" id="WP_020834128.1">
    <property type="nucleotide sequence ID" value="NC_021846.1"/>
</dbReference>
<dbReference type="OrthoDB" id="390145at2"/>
<dbReference type="InterPro" id="IPR030825">
    <property type="entry name" value="Integral_membrane"/>
</dbReference>
<reference evidence="2 3" key="1">
    <citation type="journal article" date="2013" name="Genome Biol. Evol.">
        <title>Comparison of metabolic capacities and inference of gene content evolution in mosquito-associated Spiroplasma diminutum and S. taiwanense.</title>
        <authorList>
            <person name="Lo W.S."/>
            <person name="Ku C."/>
            <person name="Chen L.L."/>
            <person name="Chang T.H."/>
            <person name="Kuo C.H."/>
        </authorList>
    </citation>
    <scope>NUCLEOTIDE SEQUENCE [LARGE SCALE GENOMIC DNA]</scope>
    <source>
        <strain evidence="2">CT-1</strain>
    </source>
</reference>
<keyword evidence="3" id="KW-1185">Reference proteome</keyword>
<proteinExistence type="predicted"/>
<evidence type="ECO:0000313" key="3">
    <source>
        <dbReference type="Proteomes" id="UP000014984"/>
    </source>
</evidence>
<protein>
    <recommendedName>
        <fullName evidence="4">Transmembrane protein</fullName>
    </recommendedName>
</protein>
<sequence length="88" mass="10743">MIALFLVEFKVLNFVLPLWLVLLIFAFIGIICLLLYFLILFQKNRKFYFEKEEVSAAEFKRLEKFEMQRNYFELEIAKVKKILKNKEK</sequence>
<gene>
    <name evidence="2" type="ORF">STAIW_v1c03310</name>
</gene>
<dbReference type="NCBIfam" id="TIGR04561">
    <property type="entry name" value="membra_charge"/>
    <property type="match status" value="1"/>
</dbReference>
<feature type="transmembrane region" description="Helical" evidence="1">
    <location>
        <begin position="16"/>
        <end position="41"/>
    </location>
</feature>